<dbReference type="Gene3D" id="3.90.180.10">
    <property type="entry name" value="Medium-chain alcohol dehydrogenases, catalytic domain"/>
    <property type="match status" value="1"/>
</dbReference>
<evidence type="ECO:0000313" key="2">
    <source>
        <dbReference type="EMBL" id="CAA9224333.1"/>
    </source>
</evidence>
<dbReference type="GO" id="GO:0008270">
    <property type="term" value="F:zinc ion binding"/>
    <property type="evidence" value="ECO:0007669"/>
    <property type="project" value="InterPro"/>
</dbReference>
<dbReference type="InterPro" id="IPR020843">
    <property type="entry name" value="ER"/>
</dbReference>
<proteinExistence type="predicted"/>
<dbReference type="InterPro" id="IPR011032">
    <property type="entry name" value="GroES-like_sf"/>
</dbReference>
<sequence length="330" mass="33627">MKAVMCRAFGPLSGLTLEEVPAPEPGPGQVLIRVEACAVNFPDTLIIQGRYQTRPPLPFSPGGEVAGVVAGLGEGVPGPPAGTSVLAMTSHGGFAEMAVAGADAVVAVPEGVDAVTAAALSYAYGTTLHALRDRAALRPGETVLVLGAAGGAGLAAVQVAKLMGARVVAAASAGKLEACRDAGADGLVDYRQEGWRDRVRELTGGTGGVDVVYDPVGGPYSEPALRSLNWGGRHLVVGFAAGEIPRIPLNLPLLKGCGILGVSYGAFAKREPNANRALMGQLFAWVREGRLRPRISATYGLGDAAAALDALLSRSVVGKIVLLTEPPGAR</sequence>
<gene>
    <name evidence="2" type="ORF">AVDCRST_MAG04-752</name>
</gene>
<dbReference type="EMBL" id="CADCTL010000060">
    <property type="protein sequence ID" value="CAA9224333.1"/>
    <property type="molecule type" value="Genomic_DNA"/>
</dbReference>
<feature type="domain" description="Enoyl reductase (ER)" evidence="1">
    <location>
        <begin position="10"/>
        <end position="322"/>
    </location>
</feature>
<dbReference type="InterPro" id="IPR036291">
    <property type="entry name" value="NAD(P)-bd_dom_sf"/>
</dbReference>
<evidence type="ECO:0000259" key="1">
    <source>
        <dbReference type="SMART" id="SM00829"/>
    </source>
</evidence>
<dbReference type="GO" id="GO:0016491">
    <property type="term" value="F:oxidoreductase activity"/>
    <property type="evidence" value="ECO:0007669"/>
    <property type="project" value="InterPro"/>
</dbReference>
<protein>
    <submittedName>
        <fullName evidence="2">Zn-dependent oxidoreductase PA5234</fullName>
    </submittedName>
</protein>
<reference evidence="2" key="1">
    <citation type="submission" date="2020-02" db="EMBL/GenBank/DDBJ databases">
        <authorList>
            <person name="Meier V. D."/>
        </authorList>
    </citation>
    <scope>NUCLEOTIDE SEQUENCE</scope>
    <source>
        <strain evidence="2">AVDCRST_MAG04</strain>
    </source>
</reference>
<dbReference type="AlphaFoldDB" id="A0A6J4HH61"/>
<dbReference type="CDD" id="cd08241">
    <property type="entry name" value="QOR1"/>
    <property type="match status" value="1"/>
</dbReference>
<dbReference type="InterPro" id="IPR002364">
    <property type="entry name" value="Quin_OxRdtase/zeta-crystal_CS"/>
</dbReference>
<dbReference type="PROSITE" id="PS01162">
    <property type="entry name" value="QOR_ZETA_CRYSTAL"/>
    <property type="match status" value="1"/>
</dbReference>
<dbReference type="SUPFAM" id="SSF50129">
    <property type="entry name" value="GroES-like"/>
    <property type="match status" value="1"/>
</dbReference>
<dbReference type="Pfam" id="PF00107">
    <property type="entry name" value="ADH_zinc_N"/>
    <property type="match status" value="1"/>
</dbReference>
<accession>A0A6J4HH61</accession>
<dbReference type="SUPFAM" id="SSF51735">
    <property type="entry name" value="NAD(P)-binding Rossmann-fold domains"/>
    <property type="match status" value="1"/>
</dbReference>
<dbReference type="Pfam" id="PF08240">
    <property type="entry name" value="ADH_N"/>
    <property type="match status" value="1"/>
</dbReference>
<dbReference type="InterPro" id="IPR013154">
    <property type="entry name" value="ADH-like_N"/>
</dbReference>
<dbReference type="PANTHER" id="PTHR43677">
    <property type="entry name" value="SHORT-CHAIN DEHYDROGENASE/REDUCTASE"/>
    <property type="match status" value="1"/>
</dbReference>
<dbReference type="InterPro" id="IPR013149">
    <property type="entry name" value="ADH-like_C"/>
</dbReference>
<dbReference type="Gene3D" id="3.40.50.720">
    <property type="entry name" value="NAD(P)-binding Rossmann-like Domain"/>
    <property type="match status" value="1"/>
</dbReference>
<dbReference type="InterPro" id="IPR051397">
    <property type="entry name" value="Zn-ADH-like_protein"/>
</dbReference>
<name>A0A6J4HH61_9PROT</name>
<dbReference type="SMART" id="SM00829">
    <property type="entry name" value="PKS_ER"/>
    <property type="match status" value="1"/>
</dbReference>
<dbReference type="PANTHER" id="PTHR43677:SF4">
    <property type="entry name" value="QUINONE OXIDOREDUCTASE-LIKE PROTEIN 2"/>
    <property type="match status" value="1"/>
</dbReference>
<organism evidence="2">
    <name type="scientific">uncultured Acetobacteraceae bacterium</name>
    <dbReference type="NCBI Taxonomy" id="169975"/>
    <lineage>
        <taxon>Bacteria</taxon>
        <taxon>Pseudomonadati</taxon>
        <taxon>Pseudomonadota</taxon>
        <taxon>Alphaproteobacteria</taxon>
        <taxon>Acetobacterales</taxon>
        <taxon>Acetobacteraceae</taxon>
        <taxon>environmental samples</taxon>
    </lineage>
</organism>